<feature type="region of interest" description="Disordered" evidence="1">
    <location>
        <begin position="1"/>
        <end position="30"/>
    </location>
</feature>
<organism evidence="2">
    <name type="scientific">Lepeophtheirus salmonis</name>
    <name type="common">Salmon louse</name>
    <name type="synonym">Caligus salmonis</name>
    <dbReference type="NCBI Taxonomy" id="72036"/>
    <lineage>
        <taxon>Eukaryota</taxon>
        <taxon>Metazoa</taxon>
        <taxon>Ecdysozoa</taxon>
        <taxon>Arthropoda</taxon>
        <taxon>Crustacea</taxon>
        <taxon>Multicrustacea</taxon>
        <taxon>Hexanauplia</taxon>
        <taxon>Copepoda</taxon>
        <taxon>Siphonostomatoida</taxon>
        <taxon>Caligidae</taxon>
        <taxon>Lepeophtheirus</taxon>
    </lineage>
</organism>
<proteinExistence type="predicted"/>
<protein>
    <submittedName>
        <fullName evidence="2">Putative LOC100574918 [Acyrthosiphon pisum]</fullName>
    </submittedName>
</protein>
<reference evidence="2" key="1">
    <citation type="submission" date="2014-05" db="EMBL/GenBank/DDBJ databases">
        <authorList>
            <person name="Chronopoulou M."/>
        </authorList>
    </citation>
    <scope>NUCLEOTIDE SEQUENCE</scope>
    <source>
        <tissue evidence="2">Whole organism</tissue>
    </source>
</reference>
<evidence type="ECO:0000313" key="2">
    <source>
        <dbReference type="EMBL" id="CDW30176.1"/>
    </source>
</evidence>
<sequence>MSSVKNYLTNWARKHPHHTSSSSQNQVLSF</sequence>
<dbReference type="AlphaFoldDB" id="A0A0K2TXP7"/>
<feature type="compositionally biased region" description="Polar residues" evidence="1">
    <location>
        <begin position="19"/>
        <end position="30"/>
    </location>
</feature>
<name>A0A0K2TXP7_LEPSM</name>
<accession>A0A0K2TXP7</accession>
<evidence type="ECO:0000256" key="1">
    <source>
        <dbReference type="SAM" id="MobiDB-lite"/>
    </source>
</evidence>
<dbReference type="EMBL" id="HACA01012815">
    <property type="protein sequence ID" value="CDW30176.1"/>
    <property type="molecule type" value="Transcribed_RNA"/>
</dbReference>